<evidence type="ECO:0000313" key="2">
    <source>
        <dbReference type="Proteomes" id="UP000515514"/>
    </source>
</evidence>
<dbReference type="Proteomes" id="UP000515514">
    <property type="component" value="Chromosome"/>
</dbReference>
<gene>
    <name evidence="1" type="ORF">ALE3EI_0326</name>
</gene>
<proteinExistence type="predicted"/>
<protein>
    <submittedName>
        <fullName evidence="1">Uncharacterized protein</fullName>
    </submittedName>
</protein>
<keyword evidence="2" id="KW-1185">Reference proteome</keyword>
<dbReference type="RefSeq" id="WP_186990189.1">
    <property type="nucleotide sequence ID" value="NZ_CP052909.1"/>
</dbReference>
<reference evidence="1 2" key="1">
    <citation type="submission" date="2020-04" db="EMBL/GenBank/DDBJ databases">
        <title>Genome sequence of Altibacter aquimarinus strain ALE3EI.</title>
        <authorList>
            <person name="Oh H.-M."/>
            <person name="Jang D."/>
        </authorList>
    </citation>
    <scope>NUCLEOTIDE SEQUENCE [LARGE SCALE GENOMIC DNA]</scope>
    <source>
        <strain evidence="1 2">ALE3EI</strain>
    </source>
</reference>
<name>A0A7G8PRE7_9FLAO</name>
<sequence length="50" mass="5449">MYYGIPAMQAGLYAVVVASGDRRSQQAVAAIANADLYAQKKPPDKEVFFK</sequence>
<evidence type="ECO:0000313" key="1">
    <source>
        <dbReference type="EMBL" id="QNJ96913.1"/>
    </source>
</evidence>
<dbReference type="KEGG" id="alti:ALE3EI_0326"/>
<dbReference type="EMBL" id="CP052909">
    <property type="protein sequence ID" value="QNJ96913.1"/>
    <property type="molecule type" value="Genomic_DNA"/>
</dbReference>
<dbReference type="AlphaFoldDB" id="A0A7G8PRE7"/>
<accession>A0A7G8PRE7</accession>
<organism evidence="1 2">
    <name type="scientific">Constantimarinum furrinae</name>
    <dbReference type="NCBI Taxonomy" id="2562285"/>
    <lineage>
        <taxon>Bacteria</taxon>
        <taxon>Pseudomonadati</taxon>
        <taxon>Bacteroidota</taxon>
        <taxon>Flavobacteriia</taxon>
        <taxon>Flavobacteriales</taxon>
        <taxon>Flavobacteriaceae</taxon>
        <taxon>Altibacter/Constantimarinum group</taxon>
        <taxon>Constantimarinum</taxon>
    </lineage>
</organism>